<accession>F6Y4I3</accession>
<evidence type="ECO:0000313" key="5">
    <source>
        <dbReference type="Ensembl" id="ENSCINP00000009133.3"/>
    </source>
</evidence>
<dbReference type="InterPro" id="IPR035914">
    <property type="entry name" value="Sperma_CUB_dom_sf"/>
</dbReference>
<organism evidence="5 6">
    <name type="scientific">Ciona intestinalis</name>
    <name type="common">Transparent sea squirt</name>
    <name type="synonym">Ascidia intestinalis</name>
    <dbReference type="NCBI Taxonomy" id="7719"/>
    <lineage>
        <taxon>Eukaryota</taxon>
        <taxon>Metazoa</taxon>
        <taxon>Chordata</taxon>
        <taxon>Tunicata</taxon>
        <taxon>Ascidiacea</taxon>
        <taxon>Phlebobranchia</taxon>
        <taxon>Cionidae</taxon>
        <taxon>Ciona</taxon>
    </lineage>
</organism>
<dbReference type="InParanoid" id="F6Y4I3"/>
<dbReference type="PANTHER" id="PTHR24251:SF30">
    <property type="entry name" value="MEMBRANE FRIZZLED-RELATED PROTEIN"/>
    <property type="match status" value="1"/>
</dbReference>
<reference evidence="5" key="4">
    <citation type="submission" date="2025-09" db="UniProtKB">
        <authorList>
            <consortium name="Ensembl"/>
        </authorList>
    </citation>
    <scope>IDENTIFICATION</scope>
</reference>
<keyword evidence="1" id="KW-0677">Repeat</keyword>
<name>F6Y4I3_CIOIN</name>
<dbReference type="FunFam" id="2.60.120.290:FF:000005">
    <property type="entry name" value="Procollagen C-endopeptidase enhancer 1"/>
    <property type="match status" value="1"/>
</dbReference>
<dbReference type="STRING" id="7719.ENSCINP00000009133"/>
<dbReference type="Pfam" id="PF00431">
    <property type="entry name" value="CUB"/>
    <property type="match status" value="3"/>
</dbReference>
<dbReference type="SMART" id="SM00042">
    <property type="entry name" value="CUB"/>
    <property type="match status" value="3"/>
</dbReference>
<dbReference type="Proteomes" id="UP000008144">
    <property type="component" value="Chromosome 2"/>
</dbReference>
<dbReference type="OMA" id="SVAPFNY"/>
<evidence type="ECO:0000259" key="4">
    <source>
        <dbReference type="PROSITE" id="PS01180"/>
    </source>
</evidence>
<reference evidence="5" key="2">
    <citation type="journal article" date="2008" name="Genome Biol.">
        <title>Improved genome assembly and evidence-based global gene model set for the chordate Ciona intestinalis: new insight into intron and operon populations.</title>
        <authorList>
            <person name="Satou Y."/>
            <person name="Mineta K."/>
            <person name="Ogasawara M."/>
            <person name="Sasakura Y."/>
            <person name="Shoguchi E."/>
            <person name="Ueno K."/>
            <person name="Yamada L."/>
            <person name="Matsumoto J."/>
            <person name="Wasserscheid J."/>
            <person name="Dewar K."/>
            <person name="Wiley G.B."/>
            <person name="Macmil S.L."/>
            <person name="Roe B.A."/>
            <person name="Zeller R.W."/>
            <person name="Hastings K.E."/>
            <person name="Lemaire P."/>
            <person name="Lindquist E."/>
            <person name="Endo T."/>
            <person name="Hotta K."/>
            <person name="Inaba K."/>
        </authorList>
    </citation>
    <scope>NUCLEOTIDE SEQUENCE [LARGE SCALE GENOMIC DNA]</scope>
    <source>
        <strain evidence="5">wild type</strain>
    </source>
</reference>
<dbReference type="PANTHER" id="PTHR24251">
    <property type="entry name" value="OVOCHYMASE-RELATED"/>
    <property type="match status" value="1"/>
</dbReference>
<dbReference type="PROSITE" id="PS01180">
    <property type="entry name" value="CUB"/>
    <property type="match status" value="3"/>
</dbReference>
<dbReference type="AlphaFoldDB" id="F6Y4I3"/>
<proteinExistence type="predicted"/>
<dbReference type="HOGENOM" id="CLU_015228_7_1_1"/>
<protein>
    <recommendedName>
        <fullName evidence="4">CUB domain-containing protein</fullName>
    </recommendedName>
</protein>
<feature type="domain" description="CUB" evidence="4">
    <location>
        <begin position="272"/>
        <end position="385"/>
    </location>
</feature>
<comment type="caution">
    <text evidence="3">Lacks conserved residue(s) required for the propagation of feature annotation.</text>
</comment>
<dbReference type="Gene3D" id="2.60.120.290">
    <property type="entry name" value="Spermadhesin, CUB domain"/>
    <property type="match status" value="3"/>
</dbReference>
<keyword evidence="6" id="KW-1185">Reference proteome</keyword>
<dbReference type="CDD" id="cd00041">
    <property type="entry name" value="CUB"/>
    <property type="match status" value="3"/>
</dbReference>
<evidence type="ECO:0000256" key="3">
    <source>
        <dbReference type="PROSITE-ProRule" id="PRU00059"/>
    </source>
</evidence>
<dbReference type="EMBL" id="EAAA01001485">
    <property type="status" value="NOT_ANNOTATED_CDS"/>
    <property type="molecule type" value="Genomic_DNA"/>
</dbReference>
<dbReference type="GeneTree" id="ENSGT00940000166030"/>
<dbReference type="FunFam" id="2.60.120.290:FF:000013">
    <property type="entry name" value="Membrane frizzled-related protein"/>
    <property type="match status" value="1"/>
</dbReference>
<dbReference type="SUPFAM" id="SSF49854">
    <property type="entry name" value="Spermadhesin, CUB domain"/>
    <property type="match status" value="3"/>
</dbReference>
<evidence type="ECO:0000256" key="1">
    <source>
        <dbReference type="ARBA" id="ARBA00022737"/>
    </source>
</evidence>
<sequence>MYMHYHTDGSVHSTGFQFRFSVSASVTPSCDQLSIGGAPGSGVITSPNYPLNYPHHSDCRYRICSDSNSTITLEFSAFNLESHNDCKYDFVDVRSGSDGDWTSSALKSCGTDLPATLTFSQQCVYIQFFSDSSVSKTGFSLRWTIAGLEPGPPGCTQLNLGGAPGSDGLIKSANFPSNYPINLDCRYQVYSDCSSNNIAFTFLAFDVESHTLCNYDYVELLNGCSSTAASQGKFCGTTIPAPTTNLATTCRAMRFKTDGSVPKTGFNMRYTVTGSCYPSSGVITSPGFPNTHHNNAENNYVISPPGATAIRLQFTTFELEGSAPSCLYDSVTIRDNSKTGTILDTFCGNMTTPFTKTYAVSKLVLMFKSDSTVINPGFSCYFSKVI</sequence>
<reference evidence="5" key="3">
    <citation type="submission" date="2025-08" db="UniProtKB">
        <authorList>
            <consortium name="Ensembl"/>
        </authorList>
    </citation>
    <scope>IDENTIFICATION</scope>
</reference>
<keyword evidence="2" id="KW-1015">Disulfide bond</keyword>
<evidence type="ECO:0000313" key="6">
    <source>
        <dbReference type="Proteomes" id="UP000008144"/>
    </source>
</evidence>
<feature type="domain" description="CUB" evidence="4">
    <location>
        <begin position="30"/>
        <end position="146"/>
    </location>
</feature>
<dbReference type="InterPro" id="IPR000859">
    <property type="entry name" value="CUB_dom"/>
</dbReference>
<reference evidence="6" key="1">
    <citation type="journal article" date="2002" name="Science">
        <title>The draft genome of Ciona intestinalis: insights into chordate and vertebrate origins.</title>
        <authorList>
            <person name="Dehal P."/>
            <person name="Satou Y."/>
            <person name="Campbell R.K."/>
            <person name="Chapman J."/>
            <person name="Degnan B."/>
            <person name="De Tomaso A."/>
            <person name="Davidson B."/>
            <person name="Di Gregorio A."/>
            <person name="Gelpke M."/>
            <person name="Goodstein D.M."/>
            <person name="Harafuji N."/>
            <person name="Hastings K.E."/>
            <person name="Ho I."/>
            <person name="Hotta K."/>
            <person name="Huang W."/>
            <person name="Kawashima T."/>
            <person name="Lemaire P."/>
            <person name="Martinez D."/>
            <person name="Meinertzhagen I.A."/>
            <person name="Necula S."/>
            <person name="Nonaka M."/>
            <person name="Putnam N."/>
            <person name="Rash S."/>
            <person name="Saiga H."/>
            <person name="Satake M."/>
            <person name="Terry A."/>
            <person name="Yamada L."/>
            <person name="Wang H.G."/>
            <person name="Awazu S."/>
            <person name="Azumi K."/>
            <person name="Boore J."/>
            <person name="Branno M."/>
            <person name="Chin-Bow S."/>
            <person name="DeSantis R."/>
            <person name="Doyle S."/>
            <person name="Francino P."/>
            <person name="Keys D.N."/>
            <person name="Haga S."/>
            <person name="Hayashi H."/>
            <person name="Hino K."/>
            <person name="Imai K.S."/>
            <person name="Inaba K."/>
            <person name="Kano S."/>
            <person name="Kobayashi K."/>
            <person name="Kobayashi M."/>
            <person name="Lee B.I."/>
            <person name="Makabe K.W."/>
            <person name="Manohar C."/>
            <person name="Matassi G."/>
            <person name="Medina M."/>
            <person name="Mochizuki Y."/>
            <person name="Mount S."/>
            <person name="Morishita T."/>
            <person name="Miura S."/>
            <person name="Nakayama A."/>
            <person name="Nishizaka S."/>
            <person name="Nomoto H."/>
            <person name="Ohta F."/>
            <person name="Oishi K."/>
            <person name="Rigoutsos I."/>
            <person name="Sano M."/>
            <person name="Sasaki A."/>
            <person name="Sasakura Y."/>
            <person name="Shoguchi E."/>
            <person name="Shin-i T."/>
            <person name="Spagnuolo A."/>
            <person name="Stainier D."/>
            <person name="Suzuki M.M."/>
            <person name="Tassy O."/>
            <person name="Takatori N."/>
            <person name="Tokuoka M."/>
            <person name="Yagi K."/>
            <person name="Yoshizaki F."/>
            <person name="Wada S."/>
            <person name="Zhang C."/>
            <person name="Hyatt P.D."/>
            <person name="Larimer F."/>
            <person name="Detter C."/>
            <person name="Doggett N."/>
            <person name="Glavina T."/>
            <person name="Hawkins T."/>
            <person name="Richardson P."/>
            <person name="Lucas S."/>
            <person name="Kohara Y."/>
            <person name="Levine M."/>
            <person name="Satoh N."/>
            <person name="Rokhsar D.S."/>
        </authorList>
    </citation>
    <scope>NUCLEOTIDE SEQUENCE [LARGE SCALE GENOMIC DNA]</scope>
</reference>
<evidence type="ECO:0000256" key="2">
    <source>
        <dbReference type="ARBA" id="ARBA00023157"/>
    </source>
</evidence>
<feature type="domain" description="CUB" evidence="4">
    <location>
        <begin position="155"/>
        <end position="273"/>
    </location>
</feature>
<dbReference type="Ensembl" id="ENSCINT00000009133.3">
    <property type="protein sequence ID" value="ENSCINP00000009133.3"/>
    <property type="gene ID" value="ENSCING00000004421.3"/>
</dbReference>